<evidence type="ECO:0000313" key="2">
    <source>
        <dbReference type="Proteomes" id="UP000622547"/>
    </source>
</evidence>
<name>A0A8J3UH32_9ACTN</name>
<organism evidence="1 2">
    <name type="scientific">Planotetraspora phitsanulokensis</name>
    <dbReference type="NCBI Taxonomy" id="575192"/>
    <lineage>
        <taxon>Bacteria</taxon>
        <taxon>Bacillati</taxon>
        <taxon>Actinomycetota</taxon>
        <taxon>Actinomycetes</taxon>
        <taxon>Streptosporangiales</taxon>
        <taxon>Streptosporangiaceae</taxon>
        <taxon>Planotetraspora</taxon>
    </lineage>
</organism>
<dbReference type="AlphaFoldDB" id="A0A8J3UH32"/>
<gene>
    <name evidence="1" type="ORF">Pph01_81740</name>
</gene>
<evidence type="ECO:0000313" key="1">
    <source>
        <dbReference type="EMBL" id="GII43171.1"/>
    </source>
</evidence>
<reference evidence="1 2" key="1">
    <citation type="submission" date="2021-01" db="EMBL/GenBank/DDBJ databases">
        <title>Whole genome shotgun sequence of Planotetraspora phitsanulokensis NBRC 104273.</title>
        <authorList>
            <person name="Komaki H."/>
            <person name="Tamura T."/>
        </authorList>
    </citation>
    <scope>NUCLEOTIDE SEQUENCE [LARGE SCALE GENOMIC DNA]</scope>
    <source>
        <strain evidence="1 2">NBRC 104273</strain>
    </source>
</reference>
<proteinExistence type="predicted"/>
<accession>A0A8J3UH32</accession>
<keyword evidence="2" id="KW-1185">Reference proteome</keyword>
<dbReference type="EMBL" id="BOOP01000053">
    <property type="protein sequence ID" value="GII43171.1"/>
    <property type="molecule type" value="Genomic_DNA"/>
</dbReference>
<sequence>MTSDTGYCYLGERGLARRYCETNAFRWDSGLLVALPGQTQSLSVVAQGFDSAGAGLCRWHREGDRWPAVGSLSHRLCVVIDNAPDHGKHLTLGLLAAWPTDKTLRIYCQ</sequence>
<comment type="caution">
    <text evidence="1">The sequence shown here is derived from an EMBL/GenBank/DDBJ whole genome shotgun (WGS) entry which is preliminary data.</text>
</comment>
<dbReference type="Proteomes" id="UP000622547">
    <property type="component" value="Unassembled WGS sequence"/>
</dbReference>
<protein>
    <submittedName>
        <fullName evidence="1">Uncharacterized protein</fullName>
    </submittedName>
</protein>